<dbReference type="InParanoid" id="A0A1V8TCL7"/>
<evidence type="ECO:0000256" key="1">
    <source>
        <dbReference type="SAM" id="MobiDB-lite"/>
    </source>
</evidence>
<feature type="compositionally biased region" description="Low complexity" evidence="1">
    <location>
        <begin position="516"/>
        <end position="531"/>
    </location>
</feature>
<accession>A0A1V8TCL7</accession>
<feature type="compositionally biased region" description="Low complexity" evidence="1">
    <location>
        <begin position="292"/>
        <end position="310"/>
    </location>
</feature>
<dbReference type="EMBL" id="NAJO01000011">
    <property type="protein sequence ID" value="OQO09129.1"/>
    <property type="molecule type" value="Genomic_DNA"/>
</dbReference>
<feature type="region of interest" description="Disordered" evidence="1">
    <location>
        <begin position="727"/>
        <end position="775"/>
    </location>
</feature>
<sequence>MPFSSLTIKSDPASTIGLRGGDERNTRGEESTFKQALKIGRLAQQALKPTTSKTSDSHHRALLTEVLDLSHGWLRIADDEIEGLKRELGSSAPRDTSEGKHRGIAEKGAVKLATSLAALGWKVMKRGKSYLTRLEVLRVIRAWIREWIKWGEAELEALDKDRTKHSHRNRRHRRRHRMEADDLKPHDRPPSPASPPSGRPQHAARPISQHTYANVAPLAVPLHQAPPQAGFPPQQNAQIPPIQNMPPPQMQPPHGSTNPGLQHQPMHTQPNAASFMHPSQTSSRQVPIPMGTTGQRSAASSQQQSARGQTYQKAPSHTAQMPISPLAARQPQYIPASSGHPPAYVNPQRSNGGSVRSPLPDHAWAQPGLEFGQPGYVPAAVPRQPSQRSGYRPANGMQTGYVSPDQQSLHASNAGMPYTMSPTPQYVPAADSEAPRSALAAGTAPSTAPDAMPGVLPGGNPPGMASGSFSRAPAYAHPHVPAQQASSQTSNASRVTDWVESLSNEAPDERVPIAPTPATSRSAASSRAPTARQEYAQMPFVGQVPPTAPDLYQGVPTAPQSASHCSADRRNAEAPPAHQDYAQEQGPGFAPDTTAISSAEGSSHAGGASQSRGHGARTESTRSASTVRPRMQAPIPGEASSHYSDRAASVHGPQPMPTHHNQRAPSQYSRHVPSHHSSTPTDYQTQRNVPVIPEELLEPIADPAEEQAESDVYSAQTYIPHVYKRPQACHHHPEDPDYAGCAGSDADSCQLTPSRNGVDPDHICDGCKPARQEEE</sequence>
<feature type="compositionally biased region" description="Low complexity" evidence="1">
    <location>
        <begin position="225"/>
        <end position="242"/>
    </location>
</feature>
<comment type="caution">
    <text evidence="2">The sequence shown here is derived from an EMBL/GenBank/DDBJ whole genome shotgun (WGS) entry which is preliminary data.</text>
</comment>
<feature type="region of interest" description="Disordered" evidence="1">
    <location>
        <begin position="424"/>
        <end position="531"/>
    </location>
</feature>
<feature type="region of interest" description="Disordered" evidence="1">
    <location>
        <begin position="544"/>
        <end position="685"/>
    </location>
</feature>
<evidence type="ECO:0000313" key="3">
    <source>
        <dbReference type="Proteomes" id="UP000192596"/>
    </source>
</evidence>
<dbReference type="Proteomes" id="UP000192596">
    <property type="component" value="Unassembled WGS sequence"/>
</dbReference>
<feature type="compositionally biased region" description="Basic residues" evidence="1">
    <location>
        <begin position="163"/>
        <end position="177"/>
    </location>
</feature>
<name>A0A1V8TCL7_9PEZI</name>
<reference evidence="3" key="1">
    <citation type="submission" date="2017-03" db="EMBL/GenBank/DDBJ databases">
        <title>Genomes of endolithic fungi from Antarctica.</title>
        <authorList>
            <person name="Coleine C."/>
            <person name="Masonjones S."/>
            <person name="Stajich J.E."/>
        </authorList>
    </citation>
    <scope>NUCLEOTIDE SEQUENCE [LARGE SCALE GENOMIC DNA]</scope>
    <source>
        <strain evidence="3">CCFEE 5527</strain>
    </source>
</reference>
<feature type="compositionally biased region" description="Low complexity" evidence="1">
    <location>
        <begin position="595"/>
        <end position="613"/>
    </location>
</feature>
<feature type="region of interest" description="Disordered" evidence="1">
    <location>
        <begin position="1"/>
        <end position="29"/>
    </location>
</feature>
<gene>
    <name evidence="2" type="ORF">B0A48_06020</name>
</gene>
<keyword evidence="3" id="KW-1185">Reference proteome</keyword>
<feature type="compositionally biased region" description="Polar residues" evidence="1">
    <location>
        <begin position="663"/>
        <end position="685"/>
    </location>
</feature>
<dbReference type="AlphaFoldDB" id="A0A1V8TCL7"/>
<feature type="compositionally biased region" description="Polar residues" evidence="1">
    <location>
        <begin position="254"/>
        <end position="285"/>
    </location>
</feature>
<feature type="compositionally biased region" description="Basic and acidic residues" evidence="1">
    <location>
        <begin position="20"/>
        <end position="29"/>
    </location>
</feature>
<feature type="compositionally biased region" description="Basic and acidic residues" evidence="1">
    <location>
        <begin position="758"/>
        <end position="775"/>
    </location>
</feature>
<feature type="compositionally biased region" description="Basic and acidic residues" evidence="1">
    <location>
        <begin position="178"/>
        <end position="189"/>
    </location>
</feature>
<protein>
    <submittedName>
        <fullName evidence="2">Uncharacterized protein</fullName>
    </submittedName>
</protein>
<feature type="region of interest" description="Disordered" evidence="1">
    <location>
        <begin position="223"/>
        <end position="319"/>
    </location>
</feature>
<feature type="region of interest" description="Disordered" evidence="1">
    <location>
        <begin position="332"/>
        <end position="356"/>
    </location>
</feature>
<evidence type="ECO:0000313" key="2">
    <source>
        <dbReference type="EMBL" id="OQO09129.1"/>
    </source>
</evidence>
<proteinExistence type="predicted"/>
<feature type="compositionally biased region" description="Low complexity" evidence="1">
    <location>
        <begin position="482"/>
        <end position="493"/>
    </location>
</feature>
<organism evidence="2 3">
    <name type="scientific">Cryoendolithus antarcticus</name>
    <dbReference type="NCBI Taxonomy" id="1507870"/>
    <lineage>
        <taxon>Eukaryota</taxon>
        <taxon>Fungi</taxon>
        <taxon>Dikarya</taxon>
        <taxon>Ascomycota</taxon>
        <taxon>Pezizomycotina</taxon>
        <taxon>Dothideomycetes</taxon>
        <taxon>Dothideomycetidae</taxon>
        <taxon>Cladosporiales</taxon>
        <taxon>Cladosporiaceae</taxon>
        <taxon>Cryoendolithus</taxon>
    </lineage>
</organism>
<feature type="region of interest" description="Disordered" evidence="1">
    <location>
        <begin position="162"/>
        <end position="204"/>
    </location>
</feature>